<keyword evidence="3" id="KW-1185">Reference proteome</keyword>
<evidence type="ECO:0000313" key="2">
    <source>
        <dbReference type="EMBL" id="GHE92388.1"/>
    </source>
</evidence>
<proteinExistence type="predicted"/>
<evidence type="ECO:0000256" key="1">
    <source>
        <dbReference type="SAM" id="MobiDB-lite"/>
    </source>
</evidence>
<protein>
    <submittedName>
        <fullName evidence="2">Uncharacterized protein</fullName>
    </submittedName>
</protein>
<comment type="caution">
    <text evidence="2">The sequence shown here is derived from an EMBL/GenBank/DDBJ whole genome shotgun (WGS) entry which is preliminary data.</text>
</comment>
<dbReference type="Proteomes" id="UP000630718">
    <property type="component" value="Unassembled WGS sequence"/>
</dbReference>
<sequence>MGTAVRHAHRPVRRDLGPGRDRLLQRLIRPTGTGPGPGRRRTPAAAARTDALPRTGRGVGGALTGRRDEAHLFRTGCVARLPFTCTSGSTVAHMPVPYWDEPNVAR</sequence>
<gene>
    <name evidence="2" type="ORF">GCM10018772_15060</name>
</gene>
<evidence type="ECO:0000313" key="3">
    <source>
        <dbReference type="Proteomes" id="UP000630718"/>
    </source>
</evidence>
<dbReference type="EMBL" id="BNBI01000003">
    <property type="protein sequence ID" value="GHE92388.1"/>
    <property type="molecule type" value="Genomic_DNA"/>
</dbReference>
<name>A0A919DYN2_9ACTN</name>
<reference evidence="2" key="1">
    <citation type="journal article" date="2014" name="Int. J. Syst. Evol. Microbiol.">
        <title>Complete genome sequence of Corynebacterium casei LMG S-19264T (=DSM 44701T), isolated from a smear-ripened cheese.</title>
        <authorList>
            <consortium name="US DOE Joint Genome Institute (JGI-PGF)"/>
            <person name="Walter F."/>
            <person name="Albersmeier A."/>
            <person name="Kalinowski J."/>
            <person name="Ruckert C."/>
        </authorList>
    </citation>
    <scope>NUCLEOTIDE SEQUENCE</scope>
    <source>
        <strain evidence="2">JCM 4477</strain>
    </source>
</reference>
<accession>A0A919DYN2</accession>
<feature type="region of interest" description="Disordered" evidence="1">
    <location>
        <begin position="28"/>
        <end position="63"/>
    </location>
</feature>
<organism evidence="2 3">
    <name type="scientific">Streptomyces fumanus</name>
    <dbReference type="NCBI Taxonomy" id="67302"/>
    <lineage>
        <taxon>Bacteria</taxon>
        <taxon>Bacillati</taxon>
        <taxon>Actinomycetota</taxon>
        <taxon>Actinomycetes</taxon>
        <taxon>Kitasatosporales</taxon>
        <taxon>Streptomycetaceae</taxon>
        <taxon>Streptomyces</taxon>
    </lineage>
</organism>
<reference evidence="2" key="2">
    <citation type="submission" date="2020-09" db="EMBL/GenBank/DDBJ databases">
        <authorList>
            <person name="Sun Q."/>
            <person name="Ohkuma M."/>
        </authorList>
    </citation>
    <scope>NUCLEOTIDE SEQUENCE</scope>
    <source>
        <strain evidence="2">JCM 4477</strain>
    </source>
</reference>
<dbReference type="AlphaFoldDB" id="A0A919DYN2"/>